<dbReference type="EMBL" id="WOCE01000009">
    <property type="protein sequence ID" value="KAE9607575.1"/>
    <property type="molecule type" value="Genomic_DNA"/>
</dbReference>
<dbReference type="Proteomes" id="UP000447434">
    <property type="component" value="Chromosome 9"/>
</dbReference>
<accession>A0A6A4Q0H8</accession>
<protein>
    <submittedName>
        <fullName evidence="2">Putative reverse transcriptase domain-containing protein</fullName>
    </submittedName>
</protein>
<sequence>MIQDFRPISLVGSPYKITTKILAGLLKAIFGSLISSSKLVFLGGRNIIDALMVVNKVIHSTKKDNEGCLLFKVDFEKSYGSINWELWDYMLFIFGFSIKWKNWIKVAYLIQQCLF</sequence>
<organism evidence="2 3">
    <name type="scientific">Lupinus albus</name>
    <name type="common">White lupine</name>
    <name type="synonym">Lupinus termis</name>
    <dbReference type="NCBI Taxonomy" id="3870"/>
    <lineage>
        <taxon>Eukaryota</taxon>
        <taxon>Viridiplantae</taxon>
        <taxon>Streptophyta</taxon>
        <taxon>Embryophyta</taxon>
        <taxon>Tracheophyta</taxon>
        <taxon>Spermatophyta</taxon>
        <taxon>Magnoliopsida</taxon>
        <taxon>eudicotyledons</taxon>
        <taxon>Gunneridae</taxon>
        <taxon>Pentapetalae</taxon>
        <taxon>rosids</taxon>
        <taxon>fabids</taxon>
        <taxon>Fabales</taxon>
        <taxon>Fabaceae</taxon>
        <taxon>Papilionoideae</taxon>
        <taxon>50 kb inversion clade</taxon>
        <taxon>genistoids sensu lato</taxon>
        <taxon>core genistoids</taxon>
        <taxon>Genisteae</taxon>
        <taxon>Lupinus</taxon>
    </lineage>
</organism>
<evidence type="ECO:0000259" key="1">
    <source>
        <dbReference type="Pfam" id="PF00078"/>
    </source>
</evidence>
<keyword evidence="2" id="KW-0808">Transferase</keyword>
<dbReference type="GO" id="GO:0003964">
    <property type="term" value="F:RNA-directed DNA polymerase activity"/>
    <property type="evidence" value="ECO:0007669"/>
    <property type="project" value="UniProtKB-KW"/>
</dbReference>
<proteinExistence type="predicted"/>
<dbReference type="OrthoDB" id="1929744at2759"/>
<evidence type="ECO:0000313" key="2">
    <source>
        <dbReference type="EMBL" id="KAE9607575.1"/>
    </source>
</evidence>
<feature type="domain" description="Reverse transcriptase" evidence="1">
    <location>
        <begin position="3"/>
        <end position="106"/>
    </location>
</feature>
<gene>
    <name evidence="2" type="ORF">Lalb_Chr09g0331501</name>
</gene>
<name>A0A6A4Q0H8_LUPAL</name>
<dbReference type="Pfam" id="PF00078">
    <property type="entry name" value="RVT_1"/>
    <property type="match status" value="1"/>
</dbReference>
<reference evidence="3" key="1">
    <citation type="journal article" date="2020" name="Nat. Commun.">
        <title>Genome sequence of the cluster root forming white lupin.</title>
        <authorList>
            <person name="Hufnagel B."/>
            <person name="Marques A."/>
            <person name="Soriano A."/>
            <person name="Marques L."/>
            <person name="Divol F."/>
            <person name="Doumas P."/>
            <person name="Sallet E."/>
            <person name="Mancinotti D."/>
            <person name="Carrere S."/>
            <person name="Marande W."/>
            <person name="Arribat S."/>
            <person name="Keller J."/>
            <person name="Huneau C."/>
            <person name="Blein T."/>
            <person name="Aime D."/>
            <person name="Laguerre M."/>
            <person name="Taylor J."/>
            <person name="Schubert V."/>
            <person name="Nelson M."/>
            <person name="Geu-Flores F."/>
            <person name="Crespi M."/>
            <person name="Gallardo-Guerrero K."/>
            <person name="Delaux P.-M."/>
            <person name="Salse J."/>
            <person name="Berges H."/>
            <person name="Guyot R."/>
            <person name="Gouzy J."/>
            <person name="Peret B."/>
        </authorList>
    </citation>
    <scope>NUCLEOTIDE SEQUENCE [LARGE SCALE GENOMIC DNA]</scope>
    <source>
        <strain evidence="3">cv. Amiga</strain>
    </source>
</reference>
<dbReference type="PANTHER" id="PTHR31635:SF196">
    <property type="entry name" value="REVERSE TRANSCRIPTASE DOMAIN-CONTAINING PROTEIN-RELATED"/>
    <property type="match status" value="1"/>
</dbReference>
<dbReference type="InterPro" id="IPR000477">
    <property type="entry name" value="RT_dom"/>
</dbReference>
<dbReference type="PANTHER" id="PTHR31635">
    <property type="entry name" value="REVERSE TRANSCRIPTASE DOMAIN-CONTAINING PROTEIN-RELATED"/>
    <property type="match status" value="1"/>
</dbReference>
<keyword evidence="2" id="KW-0548">Nucleotidyltransferase</keyword>
<comment type="caution">
    <text evidence="2">The sequence shown here is derived from an EMBL/GenBank/DDBJ whole genome shotgun (WGS) entry which is preliminary data.</text>
</comment>
<keyword evidence="3" id="KW-1185">Reference proteome</keyword>
<dbReference type="AlphaFoldDB" id="A0A6A4Q0H8"/>
<keyword evidence="2" id="KW-0695">RNA-directed DNA polymerase</keyword>
<evidence type="ECO:0000313" key="3">
    <source>
        <dbReference type="Proteomes" id="UP000447434"/>
    </source>
</evidence>